<keyword evidence="5" id="KW-0378">Hydrolase</keyword>
<keyword evidence="11" id="KW-1185">Reference proteome</keyword>
<dbReference type="InterPro" id="IPR008753">
    <property type="entry name" value="Peptidase_M13_N"/>
</dbReference>
<dbReference type="InterPro" id="IPR024079">
    <property type="entry name" value="MetalloPept_cat_dom_sf"/>
</dbReference>
<comment type="similarity">
    <text evidence="2">Belongs to the peptidase M13 family.</text>
</comment>
<organism evidence="10 11">
    <name type="scientific">Nocardia sputorum</name>
    <dbReference type="NCBI Taxonomy" id="2984338"/>
    <lineage>
        <taxon>Bacteria</taxon>
        <taxon>Bacillati</taxon>
        <taxon>Actinomycetota</taxon>
        <taxon>Actinomycetes</taxon>
        <taxon>Mycobacteriales</taxon>
        <taxon>Nocardiaceae</taxon>
        <taxon>Nocardia</taxon>
    </lineage>
</organism>
<protein>
    <submittedName>
        <fullName evidence="10">Zinc metalloprotease</fullName>
    </submittedName>
</protein>
<dbReference type="Proteomes" id="UP001317870">
    <property type="component" value="Chromosome"/>
</dbReference>
<dbReference type="PANTHER" id="PTHR11733">
    <property type="entry name" value="ZINC METALLOPROTEASE FAMILY M13 NEPRILYSIN-RELATED"/>
    <property type="match status" value="1"/>
</dbReference>
<dbReference type="SUPFAM" id="SSF55486">
    <property type="entry name" value="Metalloproteases ('zincins'), catalytic domain"/>
    <property type="match status" value="1"/>
</dbReference>
<sequence>MTSELTRPSGIDLSYLDEGVRVQDDLFAHVNGKWLAEHQIPADRAVDGAFRALYDQAELDVQAIIQNAAAADAEPGSEARKIGDLYSSFMDTDAVAAAGLAPIAAELAAIAEVADKRAFAALLGRLQRTGVGGAVAVFVDTDDKDSNRYLAHVTQSGIGLPDESYYRQDEFAEIRAKYITHIGRMFALAAADPQVAGLLPDELDTVGERVFALERKLAAGHWDVVRRRDAELRYNLTTFAALAADNPEFDWAAWTSALAEGVEGAGSELFAESVVRQPDYLRTFARLWADEPLADWQAWAAWRVLRSRAPYLTEAVVEENFDFYGRTLTGAEENRERWKRGVTLVQDLLGEAVGKLYVAEHFPPEAKARMVELVANLQEAYRRNIAELEWMGQDTRVAALAKLEKFTPKIGYPDKWRDYSGVTIDPADLVGNYRRGYAAEHDRDLRKLGGPVDRDEWFMTPQTVNAYYNPGMNEIVFPAAILRPPFFDMNADDAANYGGIGAVIGHEIGHGFDDQGAKYDGDGNMVDWWTDEDRAEFGKRTKALIDQYDVLSPKDLPDEHTVNGQFTIGENIGDLGGLSIALAAYQISLGGADAPVIDGLTGLQRVFYGWAQVWRTKARAEEAIRRLATDPHSPPEFRCNAVVRNIDSFHEAFGVQPGDALYLEPAERVKIW</sequence>
<evidence type="ECO:0000313" key="10">
    <source>
        <dbReference type="EMBL" id="BDU03308.1"/>
    </source>
</evidence>
<evidence type="ECO:0000256" key="1">
    <source>
        <dbReference type="ARBA" id="ARBA00001947"/>
    </source>
</evidence>
<evidence type="ECO:0000256" key="2">
    <source>
        <dbReference type="ARBA" id="ARBA00007357"/>
    </source>
</evidence>
<gene>
    <name evidence="10" type="ORF">IFM12276_63360</name>
</gene>
<dbReference type="PRINTS" id="PR00786">
    <property type="entry name" value="NEPRILYSIN"/>
</dbReference>
<dbReference type="PROSITE" id="PS51885">
    <property type="entry name" value="NEPRILYSIN"/>
    <property type="match status" value="1"/>
</dbReference>
<dbReference type="EMBL" id="AP026978">
    <property type="protein sequence ID" value="BDU03308.1"/>
    <property type="molecule type" value="Genomic_DNA"/>
</dbReference>
<comment type="cofactor">
    <cofactor evidence="1">
        <name>Zn(2+)</name>
        <dbReference type="ChEBI" id="CHEBI:29105"/>
    </cofactor>
</comment>
<dbReference type="InterPro" id="IPR000718">
    <property type="entry name" value="Peptidase_M13"/>
</dbReference>
<evidence type="ECO:0000256" key="6">
    <source>
        <dbReference type="ARBA" id="ARBA00022833"/>
    </source>
</evidence>
<evidence type="ECO:0000259" key="9">
    <source>
        <dbReference type="Pfam" id="PF05649"/>
    </source>
</evidence>
<dbReference type="Gene3D" id="1.10.1380.10">
    <property type="entry name" value="Neutral endopeptidase , domain2"/>
    <property type="match status" value="1"/>
</dbReference>
<dbReference type="InterPro" id="IPR042089">
    <property type="entry name" value="Peptidase_M13_dom_2"/>
</dbReference>
<name>A0ABM8D7C8_9NOCA</name>
<evidence type="ECO:0000256" key="7">
    <source>
        <dbReference type="ARBA" id="ARBA00023049"/>
    </source>
</evidence>
<dbReference type="InterPro" id="IPR018497">
    <property type="entry name" value="Peptidase_M13_C"/>
</dbReference>
<dbReference type="Gene3D" id="3.40.390.10">
    <property type="entry name" value="Collagenase (Catalytic Domain)"/>
    <property type="match status" value="1"/>
</dbReference>
<reference evidence="10 11" key="1">
    <citation type="submission" date="2022-11" db="EMBL/GenBank/DDBJ databases">
        <title>Genome Sequencing of Nocardia sp. ON39_IFM12276 and assembly.</title>
        <authorList>
            <person name="Shimojima M."/>
            <person name="Toyokawa M."/>
            <person name="Uesaka K."/>
        </authorList>
    </citation>
    <scope>NUCLEOTIDE SEQUENCE [LARGE SCALE GENOMIC DNA]</scope>
    <source>
        <strain evidence="10 11">IFM 12276</strain>
    </source>
</reference>
<keyword evidence="3" id="KW-0645">Protease</keyword>
<evidence type="ECO:0000313" key="11">
    <source>
        <dbReference type="Proteomes" id="UP001317870"/>
    </source>
</evidence>
<dbReference type="CDD" id="cd08662">
    <property type="entry name" value="M13"/>
    <property type="match status" value="1"/>
</dbReference>
<dbReference type="Pfam" id="PF05649">
    <property type="entry name" value="Peptidase_M13_N"/>
    <property type="match status" value="1"/>
</dbReference>
<evidence type="ECO:0000256" key="4">
    <source>
        <dbReference type="ARBA" id="ARBA00022723"/>
    </source>
</evidence>
<dbReference type="PANTHER" id="PTHR11733:SF167">
    <property type="entry name" value="FI17812P1-RELATED"/>
    <property type="match status" value="1"/>
</dbReference>
<evidence type="ECO:0000256" key="3">
    <source>
        <dbReference type="ARBA" id="ARBA00022670"/>
    </source>
</evidence>
<feature type="domain" description="Peptidase M13 C-terminal" evidence="8">
    <location>
        <begin position="465"/>
        <end position="669"/>
    </location>
</feature>
<accession>A0ABM8D7C8</accession>
<dbReference type="RefSeq" id="WP_281876475.1">
    <property type="nucleotide sequence ID" value="NZ_AP026978.1"/>
</dbReference>
<keyword evidence="4" id="KW-0479">Metal-binding</keyword>
<evidence type="ECO:0000256" key="5">
    <source>
        <dbReference type="ARBA" id="ARBA00022801"/>
    </source>
</evidence>
<evidence type="ECO:0000259" key="8">
    <source>
        <dbReference type="Pfam" id="PF01431"/>
    </source>
</evidence>
<keyword evidence="7 10" id="KW-0482">Metalloprotease</keyword>
<dbReference type="GO" id="GO:0008237">
    <property type="term" value="F:metallopeptidase activity"/>
    <property type="evidence" value="ECO:0007669"/>
    <property type="project" value="UniProtKB-KW"/>
</dbReference>
<keyword evidence="6" id="KW-0862">Zinc</keyword>
<proteinExistence type="inferred from homology"/>
<dbReference type="Pfam" id="PF01431">
    <property type="entry name" value="Peptidase_M13"/>
    <property type="match status" value="1"/>
</dbReference>
<feature type="domain" description="Peptidase M13 N-terminal" evidence="9">
    <location>
        <begin position="23"/>
        <end position="413"/>
    </location>
</feature>